<feature type="compositionally biased region" description="Polar residues" evidence="2">
    <location>
        <begin position="240"/>
        <end position="250"/>
    </location>
</feature>
<protein>
    <submittedName>
        <fullName evidence="3">Uncharacterized protein</fullName>
    </submittedName>
</protein>
<feature type="compositionally biased region" description="Polar residues" evidence="2">
    <location>
        <begin position="127"/>
        <end position="138"/>
    </location>
</feature>
<organism evidence="3 4">
    <name type="scientific">Penicillium subrubescens</name>
    <dbReference type="NCBI Taxonomy" id="1316194"/>
    <lineage>
        <taxon>Eukaryota</taxon>
        <taxon>Fungi</taxon>
        <taxon>Dikarya</taxon>
        <taxon>Ascomycota</taxon>
        <taxon>Pezizomycotina</taxon>
        <taxon>Eurotiomycetes</taxon>
        <taxon>Eurotiomycetidae</taxon>
        <taxon>Eurotiales</taxon>
        <taxon>Aspergillaceae</taxon>
        <taxon>Penicillium</taxon>
    </lineage>
</organism>
<comment type="caution">
    <text evidence="3">The sequence shown here is derived from an EMBL/GenBank/DDBJ whole genome shotgun (WGS) entry which is preliminary data.</text>
</comment>
<dbReference type="EMBL" id="MNBE01000123">
    <property type="protein sequence ID" value="OKP13858.1"/>
    <property type="molecule type" value="Genomic_DNA"/>
</dbReference>
<dbReference type="Proteomes" id="UP000186955">
    <property type="component" value="Unassembled WGS sequence"/>
</dbReference>
<dbReference type="Pfam" id="PF10471">
    <property type="entry name" value="ANAPC_CDC26"/>
    <property type="match status" value="1"/>
</dbReference>
<evidence type="ECO:0000313" key="4">
    <source>
        <dbReference type="Proteomes" id="UP000186955"/>
    </source>
</evidence>
<feature type="region of interest" description="Disordered" evidence="2">
    <location>
        <begin position="41"/>
        <end position="73"/>
    </location>
</feature>
<accession>A0A1Q5UMY1</accession>
<name>A0A1Q5UMY1_9EURO</name>
<evidence type="ECO:0000313" key="3">
    <source>
        <dbReference type="EMBL" id="OKP13858.1"/>
    </source>
</evidence>
<keyword evidence="1" id="KW-0833">Ubl conjugation pathway</keyword>
<dbReference type="InterPro" id="IPR018860">
    <property type="entry name" value="APC_suCDC26"/>
</dbReference>
<dbReference type="GO" id="GO:0005680">
    <property type="term" value="C:anaphase-promoting complex"/>
    <property type="evidence" value="ECO:0007669"/>
    <property type="project" value="InterPro"/>
</dbReference>
<sequence>MLRRPPTIISLTEDDLQFHLQRISARSLPVNIDELSLAETDQNYAEQEDPNPTTTTSEKQPPNDTNSTGRLDQLCTLHGSTSGPSCMISTAARTHPATLPALMMNGSTHRTIVDPTRAPIPAATTAQLISSNLPQTRASRLRERSPSHARPELTIPPQEFLNHHILPSPNGKKENHRHSHPQDALTTLKKDESRLSTSQSSQLSPSAAPSALPDLTINLVPQRDLALAPEESYEAGLANTEVSPTMENTN</sequence>
<dbReference type="OrthoDB" id="4359969at2759"/>
<evidence type="ECO:0000256" key="2">
    <source>
        <dbReference type="SAM" id="MobiDB-lite"/>
    </source>
</evidence>
<feature type="compositionally biased region" description="Polar residues" evidence="2">
    <location>
        <begin position="41"/>
        <end position="70"/>
    </location>
</feature>
<evidence type="ECO:0000256" key="1">
    <source>
        <dbReference type="ARBA" id="ARBA00022786"/>
    </source>
</evidence>
<reference evidence="3 4" key="1">
    <citation type="submission" date="2016-10" db="EMBL/GenBank/DDBJ databases">
        <title>Genome sequence of the ascomycete fungus Penicillium subrubescens.</title>
        <authorList>
            <person name="De Vries R.P."/>
            <person name="Peng M."/>
            <person name="Dilokpimol A."/>
            <person name="Hilden K."/>
            <person name="Makela M.R."/>
            <person name="Grigoriev I."/>
            <person name="Riley R."/>
            <person name="Granchi Z."/>
        </authorList>
    </citation>
    <scope>NUCLEOTIDE SEQUENCE [LARGE SCALE GENOMIC DNA]</scope>
    <source>
        <strain evidence="3 4">CBS 132785</strain>
    </source>
</reference>
<feature type="compositionally biased region" description="Low complexity" evidence="2">
    <location>
        <begin position="195"/>
        <end position="213"/>
    </location>
</feature>
<keyword evidence="4" id="KW-1185">Reference proteome</keyword>
<gene>
    <name evidence="3" type="ORF">PENSUB_433</name>
</gene>
<dbReference type="AlphaFoldDB" id="A0A1Q5UMY1"/>
<dbReference type="GO" id="GO:0031145">
    <property type="term" value="P:anaphase-promoting complex-dependent catabolic process"/>
    <property type="evidence" value="ECO:0007669"/>
    <property type="project" value="InterPro"/>
</dbReference>
<feature type="region of interest" description="Disordered" evidence="2">
    <location>
        <begin position="124"/>
        <end position="215"/>
    </location>
</feature>
<proteinExistence type="predicted"/>
<feature type="region of interest" description="Disordered" evidence="2">
    <location>
        <begin position="230"/>
        <end position="250"/>
    </location>
</feature>
<feature type="compositionally biased region" description="Basic and acidic residues" evidence="2">
    <location>
        <begin position="140"/>
        <end position="151"/>
    </location>
</feature>